<gene>
    <name evidence="5" type="ORF">B0J12DRAFT_720801</name>
</gene>
<dbReference type="InterPro" id="IPR050426">
    <property type="entry name" value="Glycosyltransferase_28"/>
</dbReference>
<protein>
    <recommendedName>
        <fullName evidence="7">UDP-glucuronosyl/UDP-glucosyltransferase</fullName>
    </recommendedName>
</protein>
<reference evidence="5 6" key="1">
    <citation type="journal article" date="2021" name="Nat. Commun.">
        <title>Genetic determinants of endophytism in the Arabidopsis root mycobiome.</title>
        <authorList>
            <person name="Mesny F."/>
            <person name="Miyauchi S."/>
            <person name="Thiergart T."/>
            <person name="Pickel B."/>
            <person name="Atanasova L."/>
            <person name="Karlsson M."/>
            <person name="Huettel B."/>
            <person name="Barry K.W."/>
            <person name="Haridas S."/>
            <person name="Chen C."/>
            <person name="Bauer D."/>
            <person name="Andreopoulos W."/>
            <person name="Pangilinan J."/>
            <person name="LaButti K."/>
            <person name="Riley R."/>
            <person name="Lipzen A."/>
            <person name="Clum A."/>
            <person name="Drula E."/>
            <person name="Henrissat B."/>
            <person name="Kohler A."/>
            <person name="Grigoriev I.V."/>
            <person name="Martin F.M."/>
            <person name="Hacquard S."/>
        </authorList>
    </citation>
    <scope>NUCLEOTIDE SEQUENCE [LARGE SCALE GENOMIC DNA]</scope>
    <source>
        <strain evidence="5 6">MPI-SDFR-AT-0080</strain>
    </source>
</reference>
<evidence type="ECO:0000259" key="3">
    <source>
        <dbReference type="Pfam" id="PF03033"/>
    </source>
</evidence>
<evidence type="ECO:0000313" key="6">
    <source>
        <dbReference type="Proteomes" id="UP000774617"/>
    </source>
</evidence>
<dbReference type="InterPro" id="IPR002213">
    <property type="entry name" value="UDP_glucos_trans"/>
</dbReference>
<dbReference type="InterPro" id="IPR004276">
    <property type="entry name" value="GlycoTrans_28_N"/>
</dbReference>
<feature type="domain" description="Glycosyltransferase family 28 N-terminal" evidence="3">
    <location>
        <begin position="83"/>
        <end position="222"/>
    </location>
</feature>
<dbReference type="PANTHER" id="PTHR48050:SF27">
    <property type="entry name" value="GLUCOSYLTRANSFERASE, PUTATIVE (AFU_ORTHOLOGUE AFUA_7G04880)-RELATED"/>
    <property type="match status" value="1"/>
</dbReference>
<feature type="region of interest" description="Disordered" evidence="2">
    <location>
        <begin position="593"/>
        <end position="671"/>
    </location>
</feature>
<feature type="region of interest" description="Disordered" evidence="2">
    <location>
        <begin position="1"/>
        <end position="20"/>
    </location>
</feature>
<accession>A0ABQ8G0Z0</accession>
<evidence type="ECO:0008006" key="7">
    <source>
        <dbReference type="Google" id="ProtNLM"/>
    </source>
</evidence>
<evidence type="ECO:0000259" key="4">
    <source>
        <dbReference type="Pfam" id="PF06722"/>
    </source>
</evidence>
<proteinExistence type="predicted"/>
<feature type="compositionally biased region" description="Polar residues" evidence="2">
    <location>
        <begin position="656"/>
        <end position="666"/>
    </location>
</feature>
<dbReference type="PANTHER" id="PTHR48050">
    <property type="entry name" value="STEROL 3-BETA-GLUCOSYLTRANSFERASE"/>
    <property type="match status" value="1"/>
</dbReference>
<name>A0ABQ8G0Z0_9PEZI</name>
<evidence type="ECO:0000313" key="5">
    <source>
        <dbReference type="EMBL" id="KAH7041926.1"/>
    </source>
</evidence>
<dbReference type="Pfam" id="PF03033">
    <property type="entry name" value="Glyco_transf_28"/>
    <property type="match status" value="1"/>
</dbReference>
<dbReference type="Pfam" id="PF06722">
    <property type="entry name" value="EryCIII-like_C"/>
    <property type="match status" value="1"/>
</dbReference>
<comment type="caution">
    <text evidence="5">The sequence shown here is derived from an EMBL/GenBank/DDBJ whole genome shotgun (WGS) entry which is preliminary data.</text>
</comment>
<dbReference type="CDD" id="cd03784">
    <property type="entry name" value="GT1_Gtf-like"/>
    <property type="match status" value="1"/>
</dbReference>
<keyword evidence="1" id="KW-0808">Transferase</keyword>
<dbReference type="EMBL" id="JAGTJR010000028">
    <property type="protein sequence ID" value="KAH7041926.1"/>
    <property type="molecule type" value="Genomic_DNA"/>
</dbReference>
<organism evidence="5 6">
    <name type="scientific">Macrophomina phaseolina</name>
    <dbReference type="NCBI Taxonomy" id="35725"/>
    <lineage>
        <taxon>Eukaryota</taxon>
        <taxon>Fungi</taxon>
        <taxon>Dikarya</taxon>
        <taxon>Ascomycota</taxon>
        <taxon>Pezizomycotina</taxon>
        <taxon>Dothideomycetes</taxon>
        <taxon>Dothideomycetes incertae sedis</taxon>
        <taxon>Botryosphaeriales</taxon>
        <taxon>Botryosphaeriaceae</taxon>
        <taxon>Macrophomina</taxon>
    </lineage>
</organism>
<sequence length="817" mass="87134">MADSGMCLPDALSSEPPPSYQDATATLVNDSAEVRDDGRVDVDLDSRLGRTLSKLFVHPPQIIPPEAPPAYVEPRNFNLKLNIVIQVVGSRGDVQPFIALGNELQKHGHRVRLATHDAGLGFYPIGGDPTKLMAYMVKNPGLIPNMQSLRQVDIQCKRKMVEEMLHGCWRSCIDPDPVLDATFVADAIIANPPSFAHVHCAQALRVPVHLMFTMPWSRATAFPHPLANLKYGGTDYGMANCISYGIVEWMTWQGLGDVINEWRHSIDLKPVPITEAPSLAETLKIPFTYCWSPALVPKPADWPSYIDVCGFFFRDPPDYKASPELYEFLNAGPPPVYIGFGSIVIEDPEKVSSLLVEAVRISGVRAIISKGWSNLDGPPDNNIFYLGDCPHEWLFQHVSAVVHHGGAGKTACGLLNGQPTTIVPFFGDQPFWGNMVAAAGAGPGPIPHRTLTANCLAEAIRFCLTAEASAAARRIADKMRVESGVKAAVESFHANLPIERLRCELLPDQPAAWTLSKGKSKKSIKLSKLAAEVLTQHLGLDRKNLKRYESKPFIIDNKRWGPVTGVSSAAVGTSSDIVTATAGIFLDPVKEYRRGRSRRGSTSSHATTTTTSLHPLSTATSAISLSSSSSSSASSSSSSSSSPSKKTKERAGQGNGERSGTSSNSGDRGISGKTAGAMAAASGKSLGKAIGAYSKGVAVDVPLALTDGMRAVPALWGDPSGAAVAGKNFAYGMGEGLTDVFVQPYKGAREGTTGALLGLVAYPGQGIAKSLHRAAHGKTAKAVVKAMVAEGEWVGRKRGEEARRRVMAAYGALRPGS</sequence>
<dbReference type="Gene3D" id="3.40.50.2000">
    <property type="entry name" value="Glycogen Phosphorylase B"/>
    <property type="match status" value="2"/>
</dbReference>
<feature type="compositionally biased region" description="Low complexity" evidence="2">
    <location>
        <begin position="600"/>
        <end position="644"/>
    </location>
</feature>
<dbReference type="SUPFAM" id="SSF53756">
    <property type="entry name" value="UDP-Glycosyltransferase/glycogen phosphorylase"/>
    <property type="match status" value="1"/>
</dbReference>
<feature type="domain" description="Erythromycin biosynthesis protein CIII-like C-terminal" evidence="4">
    <location>
        <begin position="382"/>
        <end position="480"/>
    </location>
</feature>
<evidence type="ECO:0000256" key="1">
    <source>
        <dbReference type="ARBA" id="ARBA00022679"/>
    </source>
</evidence>
<dbReference type="Proteomes" id="UP000774617">
    <property type="component" value="Unassembled WGS sequence"/>
</dbReference>
<keyword evidence="6" id="KW-1185">Reference proteome</keyword>
<dbReference type="InterPro" id="IPR010610">
    <property type="entry name" value="EryCIII-like_C"/>
</dbReference>
<evidence type="ECO:0000256" key="2">
    <source>
        <dbReference type="SAM" id="MobiDB-lite"/>
    </source>
</evidence>